<comment type="caution">
    <text evidence="2">The sequence shown here is derived from an EMBL/GenBank/DDBJ whole genome shotgun (WGS) entry which is preliminary data.</text>
</comment>
<proteinExistence type="predicted"/>
<organism evidence="2 3">
    <name type="scientific">Bacillus wiedmannii</name>
    <dbReference type="NCBI Taxonomy" id="1890302"/>
    <lineage>
        <taxon>Bacteria</taxon>
        <taxon>Bacillati</taxon>
        <taxon>Bacillota</taxon>
        <taxon>Bacilli</taxon>
        <taxon>Bacillales</taxon>
        <taxon>Bacillaceae</taxon>
        <taxon>Bacillus</taxon>
        <taxon>Bacillus cereus group</taxon>
    </lineage>
</organism>
<evidence type="ECO:0000313" key="2">
    <source>
        <dbReference type="EMBL" id="TKH18976.1"/>
    </source>
</evidence>
<dbReference type="Proteomes" id="UP000306037">
    <property type="component" value="Unassembled WGS sequence"/>
</dbReference>
<gene>
    <name evidence="2" type="ORF">FC694_03135</name>
</gene>
<reference evidence="2 3" key="1">
    <citation type="journal article" date="2019" name="Environ. Microbiol.">
        <title>An active ?-lactamase is a part of an orchestrated cell wall stress resistance network of Bacillus subtilis and related rhizosphere species.</title>
        <authorList>
            <person name="Bucher T."/>
            <person name="Keren-Paz A."/>
            <person name="Hausser J."/>
            <person name="Olender T."/>
            <person name="Cytryn E."/>
            <person name="Kolodkin-Gal I."/>
        </authorList>
    </citation>
    <scope>NUCLEOTIDE SEQUENCE [LARGE SCALE GENOMIC DNA]</scope>
    <source>
        <strain evidence="2 3">I71</strain>
    </source>
</reference>
<name>A0A4U2N4W0_9BACI</name>
<keyword evidence="1" id="KW-0812">Transmembrane</keyword>
<feature type="transmembrane region" description="Helical" evidence="1">
    <location>
        <begin position="28"/>
        <end position="50"/>
    </location>
</feature>
<keyword evidence="1" id="KW-1133">Transmembrane helix</keyword>
<sequence>MSSNLSVNPLVPATGFGPVMGFALIEGYPILAVICGIYCAMLFAGIIYFYSRTTKQSESNS</sequence>
<protein>
    <submittedName>
        <fullName evidence="2">Uncharacterized protein</fullName>
    </submittedName>
</protein>
<keyword evidence="1" id="KW-0472">Membrane</keyword>
<dbReference type="AlphaFoldDB" id="A0A4U2N4W0"/>
<evidence type="ECO:0000313" key="3">
    <source>
        <dbReference type="Proteomes" id="UP000306037"/>
    </source>
</evidence>
<evidence type="ECO:0000256" key="1">
    <source>
        <dbReference type="SAM" id="Phobius"/>
    </source>
</evidence>
<dbReference type="RefSeq" id="WP_137050897.1">
    <property type="nucleotide sequence ID" value="NZ_SZOM01000026.1"/>
</dbReference>
<accession>A0A4U2N4W0</accession>
<dbReference type="EMBL" id="SZOM01000026">
    <property type="protein sequence ID" value="TKH18976.1"/>
    <property type="molecule type" value="Genomic_DNA"/>
</dbReference>